<dbReference type="Pfam" id="PF24626">
    <property type="entry name" value="SH3_Tf2-1"/>
    <property type="match status" value="1"/>
</dbReference>
<evidence type="ECO:0000256" key="21">
    <source>
        <dbReference type="SAM" id="MobiDB-lite"/>
    </source>
</evidence>
<evidence type="ECO:0000256" key="6">
    <source>
        <dbReference type="ARBA" id="ARBA00022695"/>
    </source>
</evidence>
<dbReference type="InterPro" id="IPR050951">
    <property type="entry name" value="Retrovirus_Pol_polyprotein"/>
</dbReference>
<dbReference type="Pfam" id="PF03732">
    <property type="entry name" value="Retrotrans_gag"/>
    <property type="match status" value="1"/>
</dbReference>
<keyword evidence="5" id="KW-0808">Transferase</keyword>
<dbReference type="GO" id="GO:0006508">
    <property type="term" value="P:proteolysis"/>
    <property type="evidence" value="ECO:0007669"/>
    <property type="project" value="UniProtKB-KW"/>
</dbReference>
<sequence length="1535" mass="173382">SSDLNSFNSMSSEDPFQELVDVLRRTLLSTHHQPPPPPAVTPPQAHASNPEVNNSASSPAVVCPMVRSTPFSGAAGDCKGFLLQCSITFATYPNVYSSDNAKIGYVISCLTGSALRWAESIWSQAGPAVSSYSAFAQHFMEVFGRTDHESSAGEELYNFRQNDLSVQEYTIRFRTLAAASGWNEKALVTTFRQGLEPHLRLMLAPYDDSIGLERFIQLSLRCSARVASYNLCSFGTATNTPRPPEPLSPPVTSPEPMEINRRRLTPQERQHRFAKGLCLYCGQSTHLLKDCPLRPPRPVVSTILPMSENMQPFSTPVTLTANDVSISVTALIDSGSAGNFIAGHLARRLKIKTFPTELIYQVQSITGKPLSEREVRRRTGPVGVWVGLFHKEEMSFLVLEGSKMDLVLGRPWLARHEPILSWGTGEILKWGSQCWPECFPNLPLQPVRRLQVCTTSIESPIEKQSIVIPTEYSDFQDVFCPRRAAGLPPHRPWDCAIDLLPDALVPKGRIYPLSIPETRAMEEYIKEALAHGYIRPSTSPAASSFFFVAKKDGGLRPCIDYRALNKVTIPFKYPLPLVPAALEKLRGAKVFTKLDLRSAYNLVRIRQGDEWKTAFLTPTGHYEYLVMPYGLANAPSVFQDFMHEIFREYLDKFLVIYIDDILIYSPSLQEHRLHVRKVLSKLREFHLFLKAEKCTFHQSHTQFLGYHIDASGVSMDNSKVEAIVNWPAPSTVKELQRFLGFSNFYRRFIDNFSILASPLTSLLKGKPRTLTWTPEATHAFERLKKAFTSAPILVHPDPQRPFVVEVDASTTGVGAILSQQQGDPPQLKPCAYFSKKFNPAEKNYDIGNRELLGIKLALEEWRHWLEGSIHQFQVLTDHKNLQYLCDAKRLNPRQARWALFFTRFQFSISYRPGSKNVRADALSRIHGPDEEPEPTESILPQHMFVCPIQWVTPPAAADPAPAPPPGCPPRLRFVPEVERIPLIHTTHTSLGTGHPGTNRTLSLLKDQFWWPRMERDVQRYVRGCRECAMSRTPRHLPVGKLLPLPTPNRPWSHLGVDFITDLPASEGNTCVLVIIDRFSKFCRLVPLKGLPTAWETAQVLFNQVFRTYGLPEDIVSDRGPQFISRVWRAFFRLLGVTVSLSSGYHPQTNGQTERKIQEVGRFLRTFCHGHQDTWNQYLGWAEYAQNSLRQTTTGLTPFQCMLGYQPPLFPWSGEPSDVPAVDYWFRESERVWDEAHQHLQRAVRRHQTNADTRRSNAPTYQIGQKVWLSTRDLRLRLPCKKLSPRFVGPFIIVEQINPVTYRLQLPSHYRIHPTFHVSLLKPCYDPLVPPTEPGEEEPPPPMVVEEGTIYKVKEILDSRRRGGQLQYLLDWEGYGPEERSWVPREDVLDDMLLQEFHTAHPERPAPRGRGRPPRRRRGPASGGGPGGGGNVTSAPGSTITDTQRSQSPDTIKPHTTVHSLSELVLRMWTLAIVTELLLTFLLTCFHTEGSVILRVISSSCDSSPSSLCVQVVCGCVHPSVPLQFVLLQDIIQRTL</sequence>
<dbReference type="Gene3D" id="3.30.70.270">
    <property type="match status" value="2"/>
</dbReference>
<evidence type="ECO:0000256" key="18">
    <source>
        <dbReference type="ARBA" id="ARBA00023268"/>
    </source>
</evidence>
<evidence type="ECO:0000256" key="1">
    <source>
        <dbReference type="ARBA" id="ARBA00004123"/>
    </source>
</evidence>
<dbReference type="InterPro" id="IPR023780">
    <property type="entry name" value="Chromo_domain"/>
</dbReference>
<feature type="compositionally biased region" description="Basic residues" evidence="21">
    <location>
        <begin position="1406"/>
        <end position="1418"/>
    </location>
</feature>
<dbReference type="CDD" id="cd09274">
    <property type="entry name" value="RNase_HI_RT_Ty3"/>
    <property type="match status" value="1"/>
</dbReference>
<evidence type="ECO:0000256" key="8">
    <source>
        <dbReference type="ARBA" id="ARBA00022723"/>
    </source>
</evidence>
<dbReference type="PROSITE" id="PS50013">
    <property type="entry name" value="CHROMO_2"/>
    <property type="match status" value="1"/>
</dbReference>
<evidence type="ECO:0000259" key="23">
    <source>
        <dbReference type="PROSITE" id="PS50158"/>
    </source>
</evidence>
<evidence type="ECO:0000256" key="15">
    <source>
        <dbReference type="ARBA" id="ARBA00022932"/>
    </source>
</evidence>
<evidence type="ECO:0000256" key="9">
    <source>
        <dbReference type="ARBA" id="ARBA00022750"/>
    </source>
</evidence>
<dbReference type="Pfam" id="PF00385">
    <property type="entry name" value="Chromo"/>
    <property type="match status" value="1"/>
</dbReference>
<feature type="compositionally biased region" description="Gly residues" evidence="21">
    <location>
        <begin position="1420"/>
        <end position="1430"/>
    </location>
</feature>
<keyword evidence="12" id="KW-0460">Magnesium</keyword>
<reference evidence="26 27" key="1">
    <citation type="submission" date="2024-05" db="EMBL/GenBank/DDBJ databases">
        <title>Genome sequencing and assembly of Indian major carp, Cirrhinus mrigala (Hamilton, 1822).</title>
        <authorList>
            <person name="Mohindra V."/>
            <person name="Chowdhury L.M."/>
            <person name="Lal K."/>
            <person name="Jena J.K."/>
        </authorList>
    </citation>
    <scope>NUCLEOTIDE SEQUENCE [LARGE SCALE GENOMIC DNA]</scope>
    <source>
        <strain evidence="26">CM1030</strain>
        <tissue evidence="26">Blood</tissue>
    </source>
</reference>
<dbReference type="InterPro" id="IPR043502">
    <property type="entry name" value="DNA/RNA_pol_sf"/>
</dbReference>
<evidence type="ECO:0000256" key="12">
    <source>
        <dbReference type="ARBA" id="ARBA00022842"/>
    </source>
</evidence>
<dbReference type="GO" id="GO:0004523">
    <property type="term" value="F:RNA-DNA hybrid ribonuclease activity"/>
    <property type="evidence" value="ECO:0007669"/>
    <property type="project" value="UniProtKB-EC"/>
</dbReference>
<accession>A0ABD0QP89</accession>
<dbReference type="GO" id="GO:0005634">
    <property type="term" value="C:nucleus"/>
    <property type="evidence" value="ECO:0007669"/>
    <property type="project" value="UniProtKB-SubCell"/>
</dbReference>
<keyword evidence="15" id="KW-0239">DNA-directed DNA polymerase</keyword>
<keyword evidence="6" id="KW-0548">Nucleotidyltransferase</keyword>
<feature type="compositionally biased region" description="Pro residues" evidence="21">
    <location>
        <begin position="241"/>
        <end position="253"/>
    </location>
</feature>
<feature type="region of interest" description="Disordered" evidence="21">
    <location>
        <begin position="30"/>
        <end position="57"/>
    </location>
</feature>
<comment type="subcellular location">
    <subcellularLocation>
        <location evidence="1">Nucleus</location>
    </subcellularLocation>
</comment>
<dbReference type="FunFam" id="3.30.70.270:FF:000020">
    <property type="entry name" value="Transposon Tf2-6 polyprotein-like Protein"/>
    <property type="match status" value="1"/>
</dbReference>
<keyword evidence="20" id="KW-0863">Zinc-finger</keyword>
<keyword evidence="20" id="KW-0862">Zinc</keyword>
<dbReference type="GO" id="GO:0003887">
    <property type="term" value="F:DNA-directed DNA polymerase activity"/>
    <property type="evidence" value="ECO:0007669"/>
    <property type="project" value="UniProtKB-KW"/>
</dbReference>
<evidence type="ECO:0000256" key="11">
    <source>
        <dbReference type="ARBA" id="ARBA00022801"/>
    </source>
</evidence>
<dbReference type="PANTHER" id="PTHR37984">
    <property type="entry name" value="PROTEIN CBG26694"/>
    <property type="match status" value="1"/>
</dbReference>
<dbReference type="SUPFAM" id="SSF53098">
    <property type="entry name" value="Ribonuclease H-like"/>
    <property type="match status" value="1"/>
</dbReference>
<dbReference type="Pfam" id="PF00078">
    <property type="entry name" value="RVT_1"/>
    <property type="match status" value="1"/>
</dbReference>
<keyword evidence="18" id="KW-0511">Multifunctional enzyme</keyword>
<dbReference type="Pfam" id="PF17921">
    <property type="entry name" value="Integrase_H2C2"/>
    <property type="match status" value="1"/>
</dbReference>
<feature type="domain" description="Chromo" evidence="22">
    <location>
        <begin position="1350"/>
        <end position="1408"/>
    </location>
</feature>
<dbReference type="GO" id="GO:0015074">
    <property type="term" value="P:DNA integration"/>
    <property type="evidence" value="ECO:0007669"/>
    <property type="project" value="UniProtKB-KW"/>
</dbReference>
<proteinExistence type="inferred from homology"/>
<dbReference type="InterPro" id="IPR041577">
    <property type="entry name" value="RT_RNaseH_2"/>
</dbReference>
<dbReference type="InterPro" id="IPR041588">
    <property type="entry name" value="Integrase_H2C2"/>
</dbReference>
<dbReference type="InterPro" id="IPR000953">
    <property type="entry name" value="Chromo/chromo_shadow_dom"/>
</dbReference>
<feature type="domain" description="Integrase catalytic" evidence="25">
    <location>
        <begin position="1046"/>
        <end position="1205"/>
    </location>
</feature>
<dbReference type="InterPro" id="IPR001878">
    <property type="entry name" value="Znf_CCHC"/>
</dbReference>
<feature type="region of interest" description="Disordered" evidence="21">
    <location>
        <begin position="238"/>
        <end position="257"/>
    </location>
</feature>
<feature type="domain" description="CCHC-type" evidence="23">
    <location>
        <begin position="278"/>
        <end position="292"/>
    </location>
</feature>
<dbReference type="FunFam" id="3.10.20.370:FF:000003">
    <property type="entry name" value="Transposon Tf2-6 polyprotein"/>
    <property type="match status" value="1"/>
</dbReference>
<evidence type="ECO:0000256" key="13">
    <source>
        <dbReference type="ARBA" id="ARBA00022908"/>
    </source>
</evidence>
<comment type="similarity">
    <text evidence="2">Belongs to the beta type-B retroviral polymerase family. HERV class-II K(HML-2) pol subfamily.</text>
</comment>
<dbReference type="InterPro" id="IPR016197">
    <property type="entry name" value="Chromo-like_dom_sf"/>
</dbReference>
<evidence type="ECO:0000256" key="17">
    <source>
        <dbReference type="ARBA" id="ARBA00023172"/>
    </source>
</evidence>
<dbReference type="Pfam" id="PF13650">
    <property type="entry name" value="Asp_protease_2"/>
    <property type="match status" value="1"/>
</dbReference>
<keyword evidence="14" id="KW-0695">RNA-directed DNA polymerase</keyword>
<feature type="region of interest" description="Disordered" evidence="21">
    <location>
        <begin position="1396"/>
        <end position="1453"/>
    </location>
</feature>
<dbReference type="InterPro" id="IPR001584">
    <property type="entry name" value="Integrase_cat-core"/>
</dbReference>
<evidence type="ECO:0000256" key="3">
    <source>
        <dbReference type="ARBA" id="ARBA00012180"/>
    </source>
</evidence>
<comment type="caution">
    <text evidence="26">The sequence shown here is derived from an EMBL/GenBank/DDBJ whole genome shotgun (WGS) entry which is preliminary data.</text>
</comment>
<dbReference type="CDD" id="cd00303">
    <property type="entry name" value="retropepsin_like"/>
    <property type="match status" value="1"/>
</dbReference>
<keyword evidence="10" id="KW-0255">Endonuclease</keyword>
<feature type="non-terminal residue" evidence="26">
    <location>
        <position position="1"/>
    </location>
</feature>
<dbReference type="Pfam" id="PF17919">
    <property type="entry name" value="RT_RNaseH_2"/>
    <property type="match status" value="1"/>
</dbReference>
<dbReference type="SUPFAM" id="SSF54160">
    <property type="entry name" value="Chromo domain-like"/>
    <property type="match status" value="1"/>
</dbReference>
<dbReference type="GO" id="GO:0006310">
    <property type="term" value="P:DNA recombination"/>
    <property type="evidence" value="ECO:0007669"/>
    <property type="project" value="UniProtKB-KW"/>
</dbReference>
<evidence type="ECO:0000256" key="7">
    <source>
        <dbReference type="ARBA" id="ARBA00022722"/>
    </source>
</evidence>
<keyword evidence="16" id="KW-0238">DNA-binding</keyword>
<dbReference type="PROSITE" id="PS50878">
    <property type="entry name" value="RT_POL"/>
    <property type="match status" value="1"/>
</dbReference>
<dbReference type="SMART" id="SM00298">
    <property type="entry name" value="CHROMO"/>
    <property type="match status" value="1"/>
</dbReference>
<keyword evidence="9" id="KW-0064">Aspartyl protease</keyword>
<evidence type="ECO:0000259" key="22">
    <source>
        <dbReference type="PROSITE" id="PS50013"/>
    </source>
</evidence>
<evidence type="ECO:0000256" key="20">
    <source>
        <dbReference type="PROSITE-ProRule" id="PRU00047"/>
    </source>
</evidence>
<dbReference type="EMBL" id="JAMKFB020000007">
    <property type="protein sequence ID" value="KAL0188019.1"/>
    <property type="molecule type" value="Genomic_DNA"/>
</dbReference>
<evidence type="ECO:0000259" key="25">
    <source>
        <dbReference type="PROSITE" id="PS50994"/>
    </source>
</evidence>
<dbReference type="Gene3D" id="3.10.10.10">
    <property type="entry name" value="HIV Type 1 Reverse Transcriptase, subunit A, domain 1"/>
    <property type="match status" value="1"/>
</dbReference>
<dbReference type="InterPro" id="IPR043128">
    <property type="entry name" value="Rev_trsase/Diguanyl_cyclase"/>
</dbReference>
<evidence type="ECO:0000256" key="2">
    <source>
        <dbReference type="ARBA" id="ARBA00010879"/>
    </source>
</evidence>
<dbReference type="EC" id="3.1.26.4" evidence="3"/>
<evidence type="ECO:0000313" key="27">
    <source>
        <dbReference type="Proteomes" id="UP001529510"/>
    </source>
</evidence>
<keyword evidence="4" id="KW-0645">Protease</keyword>
<keyword evidence="17" id="KW-0233">DNA recombination</keyword>
<organism evidence="26 27">
    <name type="scientific">Cirrhinus mrigala</name>
    <name type="common">Mrigala</name>
    <dbReference type="NCBI Taxonomy" id="683832"/>
    <lineage>
        <taxon>Eukaryota</taxon>
        <taxon>Metazoa</taxon>
        <taxon>Chordata</taxon>
        <taxon>Craniata</taxon>
        <taxon>Vertebrata</taxon>
        <taxon>Euteleostomi</taxon>
        <taxon>Actinopterygii</taxon>
        <taxon>Neopterygii</taxon>
        <taxon>Teleostei</taxon>
        <taxon>Ostariophysi</taxon>
        <taxon>Cypriniformes</taxon>
        <taxon>Cyprinidae</taxon>
        <taxon>Labeoninae</taxon>
        <taxon>Labeonini</taxon>
        <taxon>Cirrhinus</taxon>
    </lineage>
</organism>
<dbReference type="InterPro" id="IPR000477">
    <property type="entry name" value="RT_dom"/>
</dbReference>
<dbReference type="InterPro" id="IPR021109">
    <property type="entry name" value="Peptidase_aspartic_dom_sf"/>
</dbReference>
<feature type="compositionally biased region" description="Polar residues" evidence="21">
    <location>
        <begin position="1431"/>
        <end position="1449"/>
    </location>
</feature>
<dbReference type="GO" id="GO:0003964">
    <property type="term" value="F:RNA-directed DNA polymerase activity"/>
    <property type="evidence" value="ECO:0007669"/>
    <property type="project" value="UniProtKB-KW"/>
</dbReference>
<dbReference type="InterPro" id="IPR012337">
    <property type="entry name" value="RNaseH-like_sf"/>
</dbReference>
<dbReference type="GO" id="GO:0008270">
    <property type="term" value="F:zinc ion binding"/>
    <property type="evidence" value="ECO:0007669"/>
    <property type="project" value="UniProtKB-KW"/>
</dbReference>
<dbReference type="Gene3D" id="2.40.50.40">
    <property type="match status" value="1"/>
</dbReference>
<dbReference type="InterPro" id="IPR056924">
    <property type="entry name" value="SH3_Tf2-1"/>
</dbReference>
<evidence type="ECO:0000256" key="14">
    <source>
        <dbReference type="ARBA" id="ARBA00022918"/>
    </source>
</evidence>
<dbReference type="Gene3D" id="2.40.70.10">
    <property type="entry name" value="Acid Proteases"/>
    <property type="match status" value="1"/>
</dbReference>
<evidence type="ECO:0000256" key="10">
    <source>
        <dbReference type="ARBA" id="ARBA00022759"/>
    </source>
</evidence>
<dbReference type="CDD" id="cd01647">
    <property type="entry name" value="RT_LTR"/>
    <property type="match status" value="1"/>
</dbReference>
<evidence type="ECO:0000256" key="4">
    <source>
        <dbReference type="ARBA" id="ARBA00022670"/>
    </source>
</evidence>
<dbReference type="InterPro" id="IPR005162">
    <property type="entry name" value="Retrotrans_gag_dom"/>
</dbReference>
<evidence type="ECO:0000256" key="16">
    <source>
        <dbReference type="ARBA" id="ARBA00023125"/>
    </source>
</evidence>
<dbReference type="InterPro" id="IPR036397">
    <property type="entry name" value="RNaseH_sf"/>
</dbReference>
<keyword evidence="7" id="KW-0540">Nuclease</keyword>
<keyword evidence="13" id="KW-0229">DNA integration</keyword>
<dbReference type="PANTHER" id="PTHR37984:SF5">
    <property type="entry name" value="PROTEIN NYNRIN-LIKE"/>
    <property type="match status" value="1"/>
</dbReference>
<dbReference type="Proteomes" id="UP001529510">
    <property type="component" value="Unassembled WGS sequence"/>
</dbReference>
<keyword evidence="11" id="KW-0378">Hydrolase</keyword>
<dbReference type="PROSITE" id="PS50158">
    <property type="entry name" value="ZF_CCHC"/>
    <property type="match status" value="1"/>
</dbReference>
<keyword evidence="27" id="KW-1185">Reference proteome</keyword>
<name>A0ABD0QP89_CIRMR</name>
<dbReference type="GO" id="GO:0004190">
    <property type="term" value="F:aspartic-type endopeptidase activity"/>
    <property type="evidence" value="ECO:0007669"/>
    <property type="project" value="UniProtKB-KW"/>
</dbReference>
<protein>
    <recommendedName>
        <fullName evidence="19">Gypsy retrotransposon integrase-like protein 1</fullName>
        <ecNumber evidence="3">3.1.26.4</ecNumber>
    </recommendedName>
</protein>
<gene>
    <name evidence="26" type="ORF">M9458_015118</name>
</gene>
<dbReference type="GO" id="GO:0003677">
    <property type="term" value="F:DNA binding"/>
    <property type="evidence" value="ECO:0007669"/>
    <property type="project" value="UniProtKB-KW"/>
</dbReference>
<dbReference type="Pfam" id="PF00665">
    <property type="entry name" value="rve"/>
    <property type="match status" value="1"/>
</dbReference>
<keyword evidence="8" id="KW-0479">Metal-binding</keyword>
<dbReference type="Gene3D" id="1.10.340.70">
    <property type="match status" value="1"/>
</dbReference>
<dbReference type="SUPFAM" id="SSF56672">
    <property type="entry name" value="DNA/RNA polymerases"/>
    <property type="match status" value="1"/>
</dbReference>
<evidence type="ECO:0000256" key="5">
    <source>
        <dbReference type="ARBA" id="ARBA00022679"/>
    </source>
</evidence>
<evidence type="ECO:0000256" key="19">
    <source>
        <dbReference type="ARBA" id="ARBA00039658"/>
    </source>
</evidence>
<dbReference type="PROSITE" id="PS50994">
    <property type="entry name" value="INTEGRASE"/>
    <property type="match status" value="1"/>
</dbReference>
<dbReference type="FunFam" id="3.30.420.10:FF:000032">
    <property type="entry name" value="Retrovirus-related Pol polyprotein from transposon 297-like Protein"/>
    <property type="match status" value="1"/>
</dbReference>
<dbReference type="Gene3D" id="3.30.420.10">
    <property type="entry name" value="Ribonuclease H-like superfamily/Ribonuclease H"/>
    <property type="match status" value="1"/>
</dbReference>
<evidence type="ECO:0000313" key="26">
    <source>
        <dbReference type="EMBL" id="KAL0188019.1"/>
    </source>
</evidence>
<evidence type="ECO:0000259" key="24">
    <source>
        <dbReference type="PROSITE" id="PS50878"/>
    </source>
</evidence>
<feature type="domain" description="Reverse transcriptase" evidence="24">
    <location>
        <begin position="529"/>
        <end position="708"/>
    </location>
</feature>